<proteinExistence type="predicted"/>
<dbReference type="RefSeq" id="WP_187503685.1">
    <property type="nucleotide sequence ID" value="NZ_CP162536.1"/>
</dbReference>
<reference evidence="1 2" key="1">
    <citation type="submission" date="2020-08" db="EMBL/GenBank/DDBJ databases">
        <title>Putative novel bacterial strains isolated from necrotic wheat leaf tissues caused by Xanthomonas translucens.</title>
        <authorList>
            <person name="Tambong J.T."/>
        </authorList>
    </citation>
    <scope>NUCLEOTIDE SEQUENCE [LARGE SCALE GENOMIC DNA]</scope>
    <source>
        <strain evidence="2">DOAB 1063</strain>
    </source>
</reference>
<comment type="caution">
    <text evidence="1">The sequence shown here is derived from an EMBL/GenBank/DDBJ whole genome shotgun (WGS) entry which is preliminary data.</text>
</comment>
<gene>
    <name evidence="1" type="ORF">H8S47_09785</name>
</gene>
<organism evidence="1 2">
    <name type="scientific">Sphingomonas albertensis</name>
    <dbReference type="NCBI Taxonomy" id="2762591"/>
    <lineage>
        <taxon>Bacteria</taxon>
        <taxon>Pseudomonadati</taxon>
        <taxon>Pseudomonadota</taxon>
        <taxon>Alphaproteobacteria</taxon>
        <taxon>Sphingomonadales</taxon>
        <taxon>Sphingomonadaceae</taxon>
        <taxon>Sphingomonas</taxon>
    </lineage>
</organism>
<sequence>MIARSLHEIIAGKASQYGSSRNRIRRDSFPKGSCEARFWRPLSKRQMGPAMIAAEGYDRQHKQPGKRNGPLGHVGLEVLRALYRIVCHRSGRLEPSIDYLMGKLRRSRDAVVRALKALKDHGFPDWIRRTEPIPEAEGAGPRIRQISNAYRLCIPAFARVIVERIVGPAPMPADRVQHLKQARTEQAEMVAQLPLREAVGFRVRNDALAAALARLADALDENVRESA</sequence>
<name>A0ABR7AND9_9SPHN</name>
<evidence type="ECO:0000313" key="1">
    <source>
        <dbReference type="EMBL" id="MBC3941968.1"/>
    </source>
</evidence>
<keyword evidence="2" id="KW-1185">Reference proteome</keyword>
<dbReference type="EMBL" id="JACONT010000018">
    <property type="protein sequence ID" value="MBC3941968.1"/>
    <property type="molecule type" value="Genomic_DNA"/>
</dbReference>
<evidence type="ECO:0000313" key="2">
    <source>
        <dbReference type="Proteomes" id="UP000597613"/>
    </source>
</evidence>
<dbReference type="Proteomes" id="UP000597613">
    <property type="component" value="Unassembled WGS sequence"/>
</dbReference>
<protein>
    <submittedName>
        <fullName evidence="1">Helix-turn-helix domain-containing protein</fullName>
    </submittedName>
</protein>
<accession>A0ABR7AND9</accession>